<accession>A0AAX6NDW6</accession>
<protein>
    <submittedName>
        <fullName evidence="1">YwqG family protein</fullName>
    </submittedName>
</protein>
<evidence type="ECO:0000313" key="1">
    <source>
        <dbReference type="EMBL" id="MDU9694101.1"/>
    </source>
</evidence>
<dbReference type="Proteomes" id="UP001269400">
    <property type="component" value="Unassembled WGS sequence"/>
</dbReference>
<dbReference type="InterPro" id="IPR015315">
    <property type="entry name" value="DUF1963"/>
</dbReference>
<sequence length="273" mass="31998">MKKETTFTFPKELKPYEKALEHTILPFIKIKEQLDKEPKIFESKFGGNPYLPKEAEHPIDSYGAPMLLLAQINFSEVPNIKDMPEKGILQFFITGKEEIDYGQDPDNITSQKNFRVIYYNNVITEETQLTTDFSYINEYNLDFDMFPIQREIGLSFEINKEPLSCEDYRFEELCETNKSINSLWKNDDDFDLYSELYGRGHKVGGYCYFTQTDPRVYSDELREYDVLLLQIDSDENEAGDIMFGDAGVANFFIKKEDLKKLSFKDVLYNWDCS</sequence>
<reference evidence="1" key="1">
    <citation type="journal article" date="2022" name="J Environ Chem Eng">
        <title>Biodegradation of petroleum oil using a constructed nonpathogenic and heavy metal-tolerant bacterial consortium isolated from marine sponges.</title>
        <authorList>
            <person name="Dechsakulwatana C."/>
            <person name="Rungsihiranrut A."/>
            <person name="Muangchinda C."/>
            <person name="Ningthoujam R."/>
            <person name="Klankeo P."/>
            <person name="Pinyakong O."/>
        </authorList>
    </citation>
    <scope>NUCLEOTIDE SEQUENCE</scope>
    <source>
        <strain evidence="1">TL01-2</strain>
    </source>
</reference>
<dbReference type="InterPro" id="IPR035948">
    <property type="entry name" value="YwqG-like_sf"/>
</dbReference>
<evidence type="ECO:0000313" key="2">
    <source>
        <dbReference type="Proteomes" id="UP001269400"/>
    </source>
</evidence>
<comment type="caution">
    <text evidence="1">The sequence shown here is derived from an EMBL/GenBank/DDBJ whole genome shotgun (WGS) entry which is preliminary data.</text>
</comment>
<dbReference type="Pfam" id="PF09234">
    <property type="entry name" value="DUF1963"/>
    <property type="match status" value="1"/>
</dbReference>
<dbReference type="RefSeq" id="WP_316911314.1">
    <property type="nucleotide sequence ID" value="NZ_JAPTGD010000002.1"/>
</dbReference>
<dbReference type="SUPFAM" id="SSF103032">
    <property type="entry name" value="Hypothetical protein YwqG"/>
    <property type="match status" value="1"/>
</dbReference>
<dbReference type="Gene3D" id="2.30.320.10">
    <property type="entry name" value="YwqG-like"/>
    <property type="match status" value="1"/>
</dbReference>
<gene>
    <name evidence="1" type="ORF">O0Q50_23235</name>
</gene>
<dbReference type="PANTHER" id="PTHR36436:SF6">
    <property type="entry name" value="SLL5081 PROTEIN"/>
    <property type="match status" value="1"/>
</dbReference>
<name>A0AAX6NDW6_PRIAR</name>
<dbReference type="AlphaFoldDB" id="A0AAX6NDW6"/>
<dbReference type="EMBL" id="JAPTGD010000002">
    <property type="protein sequence ID" value="MDU9694101.1"/>
    <property type="molecule type" value="Genomic_DNA"/>
</dbReference>
<organism evidence="1 2">
    <name type="scientific">Priestia aryabhattai</name>
    <name type="common">Bacillus aryabhattai</name>
    <dbReference type="NCBI Taxonomy" id="412384"/>
    <lineage>
        <taxon>Bacteria</taxon>
        <taxon>Bacillati</taxon>
        <taxon>Bacillota</taxon>
        <taxon>Bacilli</taxon>
        <taxon>Bacillales</taxon>
        <taxon>Bacillaceae</taxon>
        <taxon>Priestia</taxon>
    </lineage>
</organism>
<proteinExistence type="predicted"/>
<reference evidence="1" key="2">
    <citation type="submission" date="2022-12" db="EMBL/GenBank/DDBJ databases">
        <authorList>
            <person name="Dechsakulwatana C."/>
            <person name="Rungsihiranrut A."/>
            <person name="Muangchinda C."/>
            <person name="Ningthoujam R."/>
            <person name="Klankeo P."/>
            <person name="Pinyakong O."/>
        </authorList>
    </citation>
    <scope>NUCLEOTIDE SEQUENCE</scope>
    <source>
        <strain evidence="1">TL01-2</strain>
    </source>
</reference>
<dbReference type="PANTHER" id="PTHR36436">
    <property type="entry name" value="SLL5081 PROTEIN"/>
    <property type="match status" value="1"/>
</dbReference>